<feature type="compositionally biased region" description="Basic and acidic residues" evidence="1">
    <location>
        <begin position="43"/>
        <end position="59"/>
    </location>
</feature>
<comment type="caution">
    <text evidence="2">The sequence shown here is derived from an EMBL/GenBank/DDBJ whole genome shotgun (WGS) entry which is preliminary data.</text>
</comment>
<sequence length="59" mass="7303">MEELKTRILKRERIIRRGEQIIKRLNAINSLEKRTKKPNLFKQQKEQLKKDLQELRRSM</sequence>
<reference evidence="2 3" key="1">
    <citation type="submission" date="2019-07" db="EMBL/GenBank/DDBJ databases">
        <title>Whole genome shotgun sequence of Clostridium butyricum NBRC 3858.</title>
        <authorList>
            <person name="Hosoyama A."/>
            <person name="Uohara A."/>
            <person name="Ohji S."/>
            <person name="Ichikawa N."/>
        </authorList>
    </citation>
    <scope>NUCLEOTIDE SEQUENCE [LARGE SCALE GENOMIC DNA]</scope>
    <source>
        <strain evidence="2 3">NBRC 3858</strain>
    </source>
</reference>
<dbReference type="Proteomes" id="UP000321089">
    <property type="component" value="Unassembled WGS sequence"/>
</dbReference>
<dbReference type="AlphaFoldDB" id="A0A512TTM7"/>
<organism evidence="2 3">
    <name type="scientific">Clostridium butyricum</name>
    <dbReference type="NCBI Taxonomy" id="1492"/>
    <lineage>
        <taxon>Bacteria</taxon>
        <taxon>Bacillati</taxon>
        <taxon>Bacillota</taxon>
        <taxon>Clostridia</taxon>
        <taxon>Eubacteriales</taxon>
        <taxon>Clostridiaceae</taxon>
        <taxon>Clostridium</taxon>
    </lineage>
</organism>
<dbReference type="RefSeq" id="WP_146869309.1">
    <property type="nucleotide sequence ID" value="NZ_BKBC01000095.1"/>
</dbReference>
<accession>A0A512TTM7</accession>
<dbReference type="EMBL" id="BKBC01000095">
    <property type="protein sequence ID" value="GEQ23288.1"/>
    <property type="molecule type" value="Genomic_DNA"/>
</dbReference>
<evidence type="ECO:0000256" key="1">
    <source>
        <dbReference type="SAM" id="MobiDB-lite"/>
    </source>
</evidence>
<name>A0A512TTM7_CLOBU</name>
<evidence type="ECO:0000313" key="3">
    <source>
        <dbReference type="Proteomes" id="UP000321089"/>
    </source>
</evidence>
<proteinExistence type="predicted"/>
<gene>
    <name evidence="2" type="ORF">CBU02nite_37940</name>
</gene>
<feature type="region of interest" description="Disordered" evidence="1">
    <location>
        <begin position="36"/>
        <end position="59"/>
    </location>
</feature>
<protein>
    <submittedName>
        <fullName evidence="2">Uncharacterized protein</fullName>
    </submittedName>
</protein>
<evidence type="ECO:0000313" key="2">
    <source>
        <dbReference type="EMBL" id="GEQ23288.1"/>
    </source>
</evidence>